<dbReference type="KEGG" id="lbt:AYR52_01530"/>
<dbReference type="Proteomes" id="UP000078582">
    <property type="component" value="Chromosome"/>
</dbReference>
<dbReference type="AlphaFoldDB" id="A0A192H251"/>
<dbReference type="EMBL" id="CP014873">
    <property type="protein sequence ID" value="ANK62440.1"/>
    <property type="molecule type" value="Genomic_DNA"/>
</dbReference>
<accession>A0A192H251</accession>
<dbReference type="OrthoDB" id="2326280at2"/>
<dbReference type="STRING" id="375175.AYR53_06450"/>
<reference evidence="1 2" key="1">
    <citation type="submission" date="2016-03" db="EMBL/GenBank/DDBJ databases">
        <title>Pediococcus and Lactobacillus from brewery environment - whole genome sequencing and assembly.</title>
        <authorList>
            <person name="Behr J."/>
            <person name="Geissler A.J."/>
            <person name="Vogel R.F."/>
        </authorList>
    </citation>
    <scope>NUCLEOTIDE SEQUENCE [LARGE SCALE GENOMIC DNA]</scope>
    <source>
        <strain evidence="1 2">TMW 1.1989</strain>
    </source>
</reference>
<proteinExistence type="predicted"/>
<keyword evidence="2" id="KW-1185">Reference proteome</keyword>
<evidence type="ECO:0000313" key="1">
    <source>
        <dbReference type="EMBL" id="ANK62440.1"/>
    </source>
</evidence>
<gene>
    <name evidence="1" type="ORF">AYR53_06450</name>
</gene>
<organism evidence="1 2">
    <name type="scientific">Loigolactobacillus backii</name>
    <dbReference type="NCBI Taxonomy" id="375175"/>
    <lineage>
        <taxon>Bacteria</taxon>
        <taxon>Bacillati</taxon>
        <taxon>Bacillota</taxon>
        <taxon>Bacilli</taxon>
        <taxon>Lactobacillales</taxon>
        <taxon>Lactobacillaceae</taxon>
        <taxon>Loigolactobacillus</taxon>
    </lineage>
</organism>
<sequence length="71" mass="8132">MFFSKAQDYAVECRYQRAGQVISEQRICHNTTKKEARAQTFNQLCVNGRYRHVAVDDLIAIKVKAIASKVN</sequence>
<dbReference type="RefSeq" id="WP_068222941.1">
    <property type="nucleotide sequence ID" value="NZ_CP014623.1"/>
</dbReference>
<evidence type="ECO:0000313" key="2">
    <source>
        <dbReference type="Proteomes" id="UP000078582"/>
    </source>
</evidence>
<protein>
    <submittedName>
        <fullName evidence="1">Uncharacterized protein</fullName>
    </submittedName>
</protein>
<name>A0A192H251_9LACO</name>
<dbReference type="GeneID" id="42981891"/>